<evidence type="ECO:0000313" key="3">
    <source>
        <dbReference type="Proteomes" id="UP000193118"/>
    </source>
</evidence>
<feature type="region of interest" description="Disordered" evidence="1">
    <location>
        <begin position="148"/>
        <end position="204"/>
    </location>
</feature>
<dbReference type="GeneID" id="94580950"/>
<comment type="caution">
    <text evidence="2">The sequence shown here is derived from an EMBL/GenBank/DDBJ whole genome shotgun (WGS) entry which is preliminary data.</text>
</comment>
<protein>
    <recommendedName>
        <fullName evidence="4">DUF669 domain-containing protein</fullName>
    </recommendedName>
</protein>
<reference evidence="3" key="1">
    <citation type="submission" date="2017-01" db="EMBL/GenBank/DDBJ databases">
        <authorList>
            <person name="Wolfgang W.J."/>
            <person name="Cole J."/>
            <person name="Wroblewski D."/>
            <person name="Mcginnis J."/>
            <person name="Musser K.A."/>
        </authorList>
    </citation>
    <scope>NUCLEOTIDE SEQUENCE [LARGE SCALE GENOMIC DNA]</scope>
    <source>
        <strain evidence="3">DSM 19151</strain>
    </source>
</reference>
<proteinExistence type="predicted"/>
<dbReference type="EMBL" id="MTBO01000015">
    <property type="protein sequence ID" value="OSI16536.1"/>
    <property type="molecule type" value="Genomic_DNA"/>
</dbReference>
<dbReference type="RefSeq" id="WP_085366013.1">
    <property type="nucleotide sequence ID" value="NZ_CAUJPZ010000012.1"/>
</dbReference>
<gene>
    <name evidence="2" type="ORF">BWD09_07175</name>
</gene>
<evidence type="ECO:0000256" key="1">
    <source>
        <dbReference type="SAM" id="MobiDB-lite"/>
    </source>
</evidence>
<dbReference type="AlphaFoldDB" id="A0A1X3D9P8"/>
<organism evidence="2 3">
    <name type="scientific">Neisseria dentiae</name>
    <dbReference type="NCBI Taxonomy" id="194197"/>
    <lineage>
        <taxon>Bacteria</taxon>
        <taxon>Pseudomonadati</taxon>
        <taxon>Pseudomonadota</taxon>
        <taxon>Betaproteobacteria</taxon>
        <taxon>Neisseriales</taxon>
        <taxon>Neisseriaceae</taxon>
        <taxon>Neisseria</taxon>
    </lineage>
</organism>
<evidence type="ECO:0008006" key="4">
    <source>
        <dbReference type="Google" id="ProtNLM"/>
    </source>
</evidence>
<feature type="compositionally biased region" description="Basic and acidic residues" evidence="1">
    <location>
        <begin position="148"/>
        <end position="158"/>
    </location>
</feature>
<dbReference type="STRING" id="194197.BWD09_07175"/>
<sequence length="204" mass="22791">MTVVFQYNQEQAVTSGEGGYISQSGAYTGRITYAKWAKTQNGAKGLELSIETDEGLKANYITIFHTKIDGSPNQYGQAHINAIMGILGLQNLTAVQRGNDYICQELKEKQIGLVLQKVLRTKQDGSDTYKFEIIVPFHPQTRQTLKEKVEQESAERVGKILTTLSDKDERETKQQAYGQTPPPPQRQTPQQAAPVDDIDDDIPF</sequence>
<dbReference type="OrthoDB" id="8612860at2"/>
<accession>A0A1X3D9P8</accession>
<evidence type="ECO:0000313" key="2">
    <source>
        <dbReference type="EMBL" id="OSI16536.1"/>
    </source>
</evidence>
<keyword evidence="3" id="KW-1185">Reference proteome</keyword>
<dbReference type="Proteomes" id="UP000193118">
    <property type="component" value="Unassembled WGS sequence"/>
</dbReference>
<name>A0A1X3D9P8_9NEIS</name>